<accession>A0A1Y0I486</accession>
<dbReference type="Proteomes" id="UP000196027">
    <property type="component" value="Chromosome"/>
</dbReference>
<dbReference type="EMBL" id="CP021425">
    <property type="protein sequence ID" value="ARU55019.1"/>
    <property type="molecule type" value="Genomic_DNA"/>
</dbReference>
<dbReference type="AlphaFoldDB" id="A0A1Y0I486"/>
<dbReference type="RefSeq" id="WP_087460165.1">
    <property type="nucleotide sequence ID" value="NZ_CP021425.1"/>
</dbReference>
<evidence type="ECO:0000313" key="2">
    <source>
        <dbReference type="Proteomes" id="UP000196027"/>
    </source>
</evidence>
<reference evidence="1 2" key="1">
    <citation type="submission" date="2017-05" db="EMBL/GenBank/DDBJ databases">
        <title>Genomic insights into alkan degradation activity of Oleiphilus messinensis.</title>
        <authorList>
            <person name="Kozyavkin S.A."/>
            <person name="Slesarev A.I."/>
            <person name="Golyshin P.N."/>
            <person name="Korzhenkov A."/>
            <person name="Golyshina O.N."/>
            <person name="Toshchakov S.V."/>
        </authorList>
    </citation>
    <scope>NUCLEOTIDE SEQUENCE [LARGE SCALE GENOMIC DNA]</scope>
    <source>
        <strain evidence="1 2">ME102</strain>
    </source>
</reference>
<proteinExistence type="predicted"/>
<organism evidence="1 2">
    <name type="scientific">Oleiphilus messinensis</name>
    <dbReference type="NCBI Taxonomy" id="141451"/>
    <lineage>
        <taxon>Bacteria</taxon>
        <taxon>Pseudomonadati</taxon>
        <taxon>Pseudomonadota</taxon>
        <taxon>Gammaproteobacteria</taxon>
        <taxon>Oceanospirillales</taxon>
        <taxon>Oleiphilaceae</taxon>
        <taxon>Oleiphilus</taxon>
    </lineage>
</organism>
<gene>
    <name evidence="1" type="ORF">OLMES_0932</name>
</gene>
<name>A0A1Y0I486_9GAMM</name>
<sequence length="182" mass="20720">MSEVFKSSGLAFKFDPVQDRICTLMYKDQNHIELKAWMTRRFVNNMLPKLSSWLEERDEKAAVGEAEQENMVVHSNRQAVSRFEHHKAQQQVPSATESVPNSQIAEVDSFLINGMRLQERGGRVVLWFIDDKSSVRANMVLSRGELHKVLGTIIRVAENAQWQIENPWSFTSVVGASAATMQ</sequence>
<keyword evidence="2" id="KW-1185">Reference proteome</keyword>
<dbReference type="KEGG" id="ome:OLMES_0932"/>
<dbReference type="OrthoDB" id="6087797at2"/>
<evidence type="ECO:0000313" key="1">
    <source>
        <dbReference type="EMBL" id="ARU55019.1"/>
    </source>
</evidence>
<protein>
    <submittedName>
        <fullName evidence="1">Uncharacterized protein</fullName>
    </submittedName>
</protein>